<accession>A0A2S7X027</accession>
<reference evidence="2 3" key="1">
    <citation type="submission" date="2016-12" db="EMBL/GenBank/DDBJ databases">
        <title>Diversity of luminous bacteria.</title>
        <authorList>
            <person name="Yoshizawa S."/>
            <person name="Kogure K."/>
        </authorList>
    </citation>
    <scope>NUCLEOTIDE SEQUENCE [LARGE SCALE GENOMIC DNA]</scope>
    <source>
        <strain evidence="2 3">ATCC 33715</strain>
    </source>
</reference>
<gene>
    <name evidence="2" type="ORF">BTO22_19530</name>
</gene>
<evidence type="ECO:0000313" key="2">
    <source>
        <dbReference type="EMBL" id="PQJ83108.1"/>
    </source>
</evidence>
<sequence>MSDIDLVVKQSRKIESLLKTHYHAEGKGLHQLITSCEERLPHGVIGKLRFIATMRNKVVHEEGYRLEDKSSFKATCNEMNDILTPRASRFLWKLVGGIVLISTLISVAIYLIHWDNIVNLF</sequence>
<protein>
    <submittedName>
        <fullName evidence="2">DUF4145 domain-containing protein</fullName>
    </submittedName>
</protein>
<organism evidence="2 3">
    <name type="scientific">Aliivibrio sifiae</name>
    <dbReference type="NCBI Taxonomy" id="566293"/>
    <lineage>
        <taxon>Bacteria</taxon>
        <taxon>Pseudomonadati</taxon>
        <taxon>Pseudomonadota</taxon>
        <taxon>Gammaproteobacteria</taxon>
        <taxon>Vibrionales</taxon>
        <taxon>Vibrionaceae</taxon>
        <taxon>Aliivibrio</taxon>
    </lineage>
</organism>
<proteinExistence type="predicted"/>
<dbReference type="OrthoDB" id="5827998at2"/>
<dbReference type="EMBL" id="MSCO01000004">
    <property type="protein sequence ID" value="PQJ83108.1"/>
    <property type="molecule type" value="Genomic_DNA"/>
</dbReference>
<dbReference type="Proteomes" id="UP000239263">
    <property type="component" value="Unassembled WGS sequence"/>
</dbReference>
<keyword evidence="1" id="KW-0472">Membrane</keyword>
<evidence type="ECO:0000256" key="1">
    <source>
        <dbReference type="SAM" id="Phobius"/>
    </source>
</evidence>
<name>A0A2S7X027_9GAMM</name>
<comment type="caution">
    <text evidence="2">The sequence shown here is derived from an EMBL/GenBank/DDBJ whole genome shotgun (WGS) entry which is preliminary data.</text>
</comment>
<keyword evidence="1" id="KW-1133">Transmembrane helix</keyword>
<dbReference type="AlphaFoldDB" id="A0A2S7X027"/>
<dbReference type="RefSeq" id="WP_105056954.1">
    <property type="nucleotide sequence ID" value="NZ_CAWNRT010000004.1"/>
</dbReference>
<feature type="transmembrane region" description="Helical" evidence="1">
    <location>
        <begin position="90"/>
        <end position="112"/>
    </location>
</feature>
<keyword evidence="1" id="KW-0812">Transmembrane</keyword>
<evidence type="ECO:0000313" key="3">
    <source>
        <dbReference type="Proteomes" id="UP000239263"/>
    </source>
</evidence>